<sequence>MRDLNVLASFVSAVRTGSVSAAARQLGYSASVVSRHLGALERELGISLFERTGRAIQPTMAARVLADRATLLLEEAAQFDRDAAAVALGRDGVVRFGFFRAAATTIVPPSIVEFARERPDARVVTTEFALSEDVVDQLASGEIDLGIVWGFPHPEAAGMETSPLFSEALVLVTAPDRDDLHSDPTNLSRLVREDFSSALGHKGSPPLVDQLFLAQGLPAPTVTHRPPDHAVMRSLIAAGLVIALLPALGVSDPSPGVRRSATAQDFRRTYLAWNPRNANPLRAPLAAAVRAVASETVGFGLTYLDPTGAPRPLESAPRAHALDRTIRSIR</sequence>
<evidence type="ECO:0000256" key="3">
    <source>
        <dbReference type="ARBA" id="ARBA00023125"/>
    </source>
</evidence>
<evidence type="ECO:0000313" key="6">
    <source>
        <dbReference type="EMBL" id="RXZ72363.1"/>
    </source>
</evidence>
<comment type="similarity">
    <text evidence="1">Belongs to the LysR transcriptional regulatory family.</text>
</comment>
<protein>
    <submittedName>
        <fullName evidence="6">LysR family transcriptional regulator</fullName>
    </submittedName>
</protein>
<dbReference type="Gene3D" id="3.40.190.10">
    <property type="entry name" value="Periplasmic binding protein-like II"/>
    <property type="match status" value="2"/>
</dbReference>
<evidence type="ECO:0000256" key="4">
    <source>
        <dbReference type="ARBA" id="ARBA00023163"/>
    </source>
</evidence>
<dbReference type="Proteomes" id="UP000293865">
    <property type="component" value="Unassembled WGS sequence"/>
</dbReference>
<dbReference type="InterPro" id="IPR005119">
    <property type="entry name" value="LysR_subst-bd"/>
</dbReference>
<keyword evidence="7" id="KW-1185">Reference proteome</keyword>
<dbReference type="OrthoDB" id="4131546at2"/>
<dbReference type="EMBL" id="SDPN01000005">
    <property type="protein sequence ID" value="RXZ72363.1"/>
    <property type="molecule type" value="Genomic_DNA"/>
</dbReference>
<proteinExistence type="inferred from homology"/>
<evidence type="ECO:0000313" key="7">
    <source>
        <dbReference type="Proteomes" id="UP000293865"/>
    </source>
</evidence>
<dbReference type="SUPFAM" id="SSF46785">
    <property type="entry name" value="Winged helix' DNA-binding domain"/>
    <property type="match status" value="1"/>
</dbReference>
<dbReference type="GO" id="GO:0003700">
    <property type="term" value="F:DNA-binding transcription factor activity"/>
    <property type="evidence" value="ECO:0007669"/>
    <property type="project" value="InterPro"/>
</dbReference>
<dbReference type="InterPro" id="IPR000847">
    <property type="entry name" value="LysR_HTH_N"/>
</dbReference>
<dbReference type="Pfam" id="PF03466">
    <property type="entry name" value="LysR_substrate"/>
    <property type="match status" value="1"/>
</dbReference>
<dbReference type="InterPro" id="IPR036388">
    <property type="entry name" value="WH-like_DNA-bd_sf"/>
</dbReference>
<dbReference type="PROSITE" id="PS50931">
    <property type="entry name" value="HTH_LYSR"/>
    <property type="match status" value="1"/>
</dbReference>
<dbReference type="InterPro" id="IPR036390">
    <property type="entry name" value="WH_DNA-bd_sf"/>
</dbReference>
<dbReference type="PANTHER" id="PTHR30346:SF29">
    <property type="entry name" value="LYSR SUBSTRATE-BINDING"/>
    <property type="match status" value="1"/>
</dbReference>
<comment type="caution">
    <text evidence="6">The sequence shown here is derived from an EMBL/GenBank/DDBJ whole genome shotgun (WGS) entry which is preliminary data.</text>
</comment>
<dbReference type="GO" id="GO:0032993">
    <property type="term" value="C:protein-DNA complex"/>
    <property type="evidence" value="ECO:0007669"/>
    <property type="project" value="TreeGrafter"/>
</dbReference>
<dbReference type="Gene3D" id="1.10.10.10">
    <property type="entry name" value="Winged helix-like DNA-binding domain superfamily/Winged helix DNA-binding domain"/>
    <property type="match status" value="1"/>
</dbReference>
<evidence type="ECO:0000256" key="2">
    <source>
        <dbReference type="ARBA" id="ARBA00023015"/>
    </source>
</evidence>
<keyword evidence="3" id="KW-0238">DNA-binding</keyword>
<keyword evidence="4" id="KW-0804">Transcription</keyword>
<reference evidence="6 7" key="1">
    <citation type="submission" date="2019-01" db="EMBL/GenBank/DDBJ databases">
        <title>Agromyces.</title>
        <authorList>
            <person name="Li J."/>
        </authorList>
    </citation>
    <scope>NUCLEOTIDE SEQUENCE [LARGE SCALE GENOMIC DNA]</scope>
    <source>
        <strain evidence="6 7">DSM 15934</strain>
    </source>
</reference>
<feature type="domain" description="HTH lysR-type" evidence="5">
    <location>
        <begin position="1"/>
        <end position="59"/>
    </location>
</feature>
<dbReference type="Pfam" id="PF00126">
    <property type="entry name" value="HTH_1"/>
    <property type="match status" value="1"/>
</dbReference>
<dbReference type="AlphaFoldDB" id="A0A4Q2L760"/>
<name>A0A4Q2L760_9MICO</name>
<evidence type="ECO:0000256" key="1">
    <source>
        <dbReference type="ARBA" id="ARBA00009437"/>
    </source>
</evidence>
<dbReference type="PANTHER" id="PTHR30346">
    <property type="entry name" value="TRANSCRIPTIONAL DUAL REGULATOR HCAR-RELATED"/>
    <property type="match status" value="1"/>
</dbReference>
<dbReference type="RefSeq" id="WP_129519628.1">
    <property type="nucleotide sequence ID" value="NZ_SDPN01000005.1"/>
</dbReference>
<accession>A0A4Q2L760</accession>
<evidence type="ECO:0000259" key="5">
    <source>
        <dbReference type="PROSITE" id="PS50931"/>
    </source>
</evidence>
<gene>
    <name evidence="6" type="ORF">ESP51_04110</name>
</gene>
<dbReference type="GO" id="GO:0003677">
    <property type="term" value="F:DNA binding"/>
    <property type="evidence" value="ECO:0007669"/>
    <property type="project" value="UniProtKB-KW"/>
</dbReference>
<organism evidence="6 7">
    <name type="scientific">Agromyces albus</name>
    <dbReference type="NCBI Taxonomy" id="205332"/>
    <lineage>
        <taxon>Bacteria</taxon>
        <taxon>Bacillati</taxon>
        <taxon>Actinomycetota</taxon>
        <taxon>Actinomycetes</taxon>
        <taxon>Micrococcales</taxon>
        <taxon>Microbacteriaceae</taxon>
        <taxon>Agromyces</taxon>
    </lineage>
</organism>
<keyword evidence="2" id="KW-0805">Transcription regulation</keyword>
<dbReference type="SUPFAM" id="SSF53850">
    <property type="entry name" value="Periplasmic binding protein-like II"/>
    <property type="match status" value="1"/>
</dbReference>